<keyword evidence="15" id="KW-1185">Reference proteome</keyword>
<keyword evidence="11" id="KW-0066">ATP synthesis</keyword>
<dbReference type="GO" id="GO:0046933">
    <property type="term" value="F:proton-transporting ATP synthase activity, rotational mechanism"/>
    <property type="evidence" value="ECO:0007669"/>
    <property type="project" value="TreeGrafter"/>
</dbReference>
<comment type="catalytic activity">
    <reaction evidence="12">
        <text>ATP + H2O + 4 H(+)(in) = ADP + phosphate + 5 H(+)(out)</text>
        <dbReference type="Rhea" id="RHEA:57720"/>
        <dbReference type="ChEBI" id="CHEBI:15377"/>
        <dbReference type="ChEBI" id="CHEBI:15378"/>
        <dbReference type="ChEBI" id="CHEBI:30616"/>
        <dbReference type="ChEBI" id="CHEBI:43474"/>
        <dbReference type="ChEBI" id="CHEBI:456216"/>
        <dbReference type="EC" id="7.1.2.2"/>
    </reaction>
</comment>
<proteinExistence type="inferred from homology"/>
<name>A0AAV9AC91_ACOGR</name>
<gene>
    <name evidence="14" type="ORF">QJS04_geneDACA000991</name>
</gene>
<dbReference type="GO" id="GO:0005739">
    <property type="term" value="C:mitochondrion"/>
    <property type="evidence" value="ECO:0007669"/>
    <property type="project" value="GOC"/>
</dbReference>
<keyword evidence="5" id="KW-0547">Nucleotide-binding</keyword>
<evidence type="ECO:0000256" key="2">
    <source>
        <dbReference type="ARBA" id="ARBA00008936"/>
    </source>
</evidence>
<keyword evidence="4" id="KW-0813">Transport</keyword>
<reference evidence="14" key="1">
    <citation type="journal article" date="2023" name="Nat. Commun.">
        <title>Diploid and tetraploid genomes of Acorus and the evolution of monocots.</title>
        <authorList>
            <person name="Ma L."/>
            <person name="Liu K.W."/>
            <person name="Li Z."/>
            <person name="Hsiao Y.Y."/>
            <person name="Qi Y."/>
            <person name="Fu T."/>
            <person name="Tang G.D."/>
            <person name="Zhang D."/>
            <person name="Sun W.H."/>
            <person name="Liu D.K."/>
            <person name="Li Y."/>
            <person name="Chen G.Z."/>
            <person name="Liu X.D."/>
            <person name="Liao X.Y."/>
            <person name="Jiang Y.T."/>
            <person name="Yu X."/>
            <person name="Hao Y."/>
            <person name="Huang J."/>
            <person name="Zhao X.W."/>
            <person name="Ke S."/>
            <person name="Chen Y.Y."/>
            <person name="Wu W.L."/>
            <person name="Hsu J.L."/>
            <person name="Lin Y.F."/>
            <person name="Huang M.D."/>
            <person name="Li C.Y."/>
            <person name="Huang L."/>
            <person name="Wang Z.W."/>
            <person name="Zhao X."/>
            <person name="Zhong W.Y."/>
            <person name="Peng D.H."/>
            <person name="Ahmad S."/>
            <person name="Lan S."/>
            <person name="Zhang J.S."/>
            <person name="Tsai W.C."/>
            <person name="Van de Peer Y."/>
            <person name="Liu Z.J."/>
        </authorList>
    </citation>
    <scope>NUCLEOTIDE SEQUENCE</scope>
    <source>
        <strain evidence="14">SCP</strain>
    </source>
</reference>
<evidence type="ECO:0000256" key="5">
    <source>
        <dbReference type="ARBA" id="ARBA00022741"/>
    </source>
</evidence>
<evidence type="ECO:0000256" key="1">
    <source>
        <dbReference type="ARBA" id="ARBA00004170"/>
    </source>
</evidence>
<evidence type="ECO:0000256" key="3">
    <source>
        <dbReference type="ARBA" id="ARBA00012473"/>
    </source>
</evidence>
<dbReference type="SUPFAM" id="SSF47917">
    <property type="entry name" value="C-terminal domain of alpha and beta subunits of F1 ATP synthase"/>
    <property type="match status" value="1"/>
</dbReference>
<evidence type="ECO:0000313" key="15">
    <source>
        <dbReference type="Proteomes" id="UP001179952"/>
    </source>
</evidence>
<dbReference type="PANTHER" id="PTHR15184:SF71">
    <property type="entry name" value="ATP SYNTHASE SUBUNIT BETA, MITOCHONDRIAL"/>
    <property type="match status" value="1"/>
</dbReference>
<keyword evidence="7" id="KW-0067">ATP-binding</keyword>
<protein>
    <recommendedName>
        <fullName evidence="3">H(+)-transporting two-sector ATPase</fullName>
        <ecNumber evidence="3">7.1.2.2</ecNumber>
    </recommendedName>
</protein>
<dbReference type="Proteomes" id="UP001179952">
    <property type="component" value="Unassembled WGS sequence"/>
</dbReference>
<evidence type="ECO:0000256" key="9">
    <source>
        <dbReference type="ARBA" id="ARBA00023136"/>
    </source>
</evidence>
<dbReference type="GO" id="GO:0005524">
    <property type="term" value="F:ATP binding"/>
    <property type="evidence" value="ECO:0007669"/>
    <property type="project" value="UniProtKB-KW"/>
</dbReference>
<evidence type="ECO:0000256" key="4">
    <source>
        <dbReference type="ARBA" id="ARBA00022448"/>
    </source>
</evidence>
<accession>A0AAV9AC91</accession>
<dbReference type="GO" id="GO:0045259">
    <property type="term" value="C:proton-transporting ATP synthase complex"/>
    <property type="evidence" value="ECO:0007669"/>
    <property type="project" value="UniProtKB-KW"/>
</dbReference>
<evidence type="ECO:0000256" key="11">
    <source>
        <dbReference type="ARBA" id="ARBA00023310"/>
    </source>
</evidence>
<sequence length="93" mass="10456">MLQPRIIGEEHYEIVQRVKQTLQRCKELQDIIAILGLDELSEGNKFHLSSSSRRPLERWKACVCATNITSCLAVDRDGSGIVSIGYPIRPSCN</sequence>
<dbReference type="Pfam" id="PF22919">
    <property type="entry name" value="ATP-synt_VA_C"/>
    <property type="match status" value="1"/>
</dbReference>
<evidence type="ECO:0000256" key="10">
    <source>
        <dbReference type="ARBA" id="ARBA00023196"/>
    </source>
</evidence>
<evidence type="ECO:0000259" key="13">
    <source>
        <dbReference type="Pfam" id="PF22919"/>
    </source>
</evidence>
<evidence type="ECO:0000313" key="14">
    <source>
        <dbReference type="EMBL" id="KAK1261770.1"/>
    </source>
</evidence>
<dbReference type="EMBL" id="JAUJYN010000010">
    <property type="protein sequence ID" value="KAK1261770.1"/>
    <property type="molecule type" value="Genomic_DNA"/>
</dbReference>
<dbReference type="InterPro" id="IPR050053">
    <property type="entry name" value="ATPase_alpha/beta_chains"/>
</dbReference>
<comment type="caution">
    <text evidence="14">The sequence shown here is derived from an EMBL/GenBank/DDBJ whole genome shotgun (WGS) entry which is preliminary data.</text>
</comment>
<dbReference type="Gene3D" id="1.10.1140.10">
    <property type="entry name" value="Bovine Mitochondrial F1-atpase, Atp Synthase Beta Chain, Chain D, domain 3"/>
    <property type="match status" value="1"/>
</dbReference>
<organism evidence="14 15">
    <name type="scientific">Acorus gramineus</name>
    <name type="common">Dwarf sweet flag</name>
    <dbReference type="NCBI Taxonomy" id="55184"/>
    <lineage>
        <taxon>Eukaryota</taxon>
        <taxon>Viridiplantae</taxon>
        <taxon>Streptophyta</taxon>
        <taxon>Embryophyta</taxon>
        <taxon>Tracheophyta</taxon>
        <taxon>Spermatophyta</taxon>
        <taxon>Magnoliopsida</taxon>
        <taxon>Liliopsida</taxon>
        <taxon>Acoraceae</taxon>
        <taxon>Acorus</taxon>
    </lineage>
</organism>
<feature type="domain" description="ATP synthase A/B type C-terminal" evidence="13">
    <location>
        <begin position="6"/>
        <end position="49"/>
    </location>
</feature>
<dbReference type="InterPro" id="IPR024034">
    <property type="entry name" value="ATPase_F1/V1_b/a_C"/>
</dbReference>
<comment type="subcellular location">
    <subcellularLocation>
        <location evidence="1">Membrane</location>
        <topology evidence="1">Peripheral membrane protein</topology>
    </subcellularLocation>
</comment>
<reference evidence="14" key="2">
    <citation type="submission" date="2023-06" db="EMBL/GenBank/DDBJ databases">
        <authorList>
            <person name="Ma L."/>
            <person name="Liu K.-W."/>
            <person name="Li Z."/>
            <person name="Hsiao Y.-Y."/>
            <person name="Qi Y."/>
            <person name="Fu T."/>
            <person name="Tang G."/>
            <person name="Zhang D."/>
            <person name="Sun W.-H."/>
            <person name="Liu D.-K."/>
            <person name="Li Y."/>
            <person name="Chen G.-Z."/>
            <person name="Liu X.-D."/>
            <person name="Liao X.-Y."/>
            <person name="Jiang Y.-T."/>
            <person name="Yu X."/>
            <person name="Hao Y."/>
            <person name="Huang J."/>
            <person name="Zhao X.-W."/>
            <person name="Ke S."/>
            <person name="Chen Y.-Y."/>
            <person name="Wu W.-L."/>
            <person name="Hsu J.-L."/>
            <person name="Lin Y.-F."/>
            <person name="Huang M.-D."/>
            <person name="Li C.-Y."/>
            <person name="Huang L."/>
            <person name="Wang Z.-W."/>
            <person name="Zhao X."/>
            <person name="Zhong W.-Y."/>
            <person name="Peng D.-H."/>
            <person name="Ahmad S."/>
            <person name="Lan S."/>
            <person name="Zhang J.-S."/>
            <person name="Tsai W.-C."/>
            <person name="Van De Peer Y."/>
            <person name="Liu Z.-J."/>
        </authorList>
    </citation>
    <scope>NUCLEOTIDE SEQUENCE</scope>
    <source>
        <strain evidence="14">SCP</strain>
        <tissue evidence="14">Leaves</tissue>
    </source>
</reference>
<evidence type="ECO:0000256" key="7">
    <source>
        <dbReference type="ARBA" id="ARBA00022840"/>
    </source>
</evidence>
<dbReference type="InterPro" id="IPR055190">
    <property type="entry name" value="ATP-synt_VA_C"/>
</dbReference>
<dbReference type="GO" id="GO:0042776">
    <property type="term" value="P:proton motive force-driven mitochondrial ATP synthesis"/>
    <property type="evidence" value="ECO:0007669"/>
    <property type="project" value="TreeGrafter"/>
</dbReference>
<keyword evidence="10" id="KW-0139">CF(1)</keyword>
<dbReference type="AlphaFoldDB" id="A0AAV9AC91"/>
<dbReference type="PANTHER" id="PTHR15184">
    <property type="entry name" value="ATP SYNTHASE"/>
    <property type="match status" value="1"/>
</dbReference>
<keyword evidence="8" id="KW-0406">Ion transport</keyword>
<evidence type="ECO:0000256" key="12">
    <source>
        <dbReference type="ARBA" id="ARBA00048383"/>
    </source>
</evidence>
<dbReference type="EC" id="7.1.2.2" evidence="3"/>
<keyword evidence="9" id="KW-0472">Membrane</keyword>
<dbReference type="GO" id="GO:0009535">
    <property type="term" value="C:chloroplast thylakoid membrane"/>
    <property type="evidence" value="ECO:0007669"/>
    <property type="project" value="TreeGrafter"/>
</dbReference>
<evidence type="ECO:0000256" key="8">
    <source>
        <dbReference type="ARBA" id="ARBA00023065"/>
    </source>
</evidence>
<evidence type="ECO:0000256" key="6">
    <source>
        <dbReference type="ARBA" id="ARBA00022781"/>
    </source>
</evidence>
<keyword evidence="6" id="KW-0375">Hydrogen ion transport</keyword>
<comment type="similarity">
    <text evidence="2">Belongs to the ATPase alpha/beta chains family.</text>
</comment>